<dbReference type="GO" id="GO:0016491">
    <property type="term" value="F:oxidoreductase activity"/>
    <property type="evidence" value="ECO:0007669"/>
    <property type="project" value="UniProtKB-KW"/>
</dbReference>
<dbReference type="KEGG" id="blq:L21SP5_02922"/>
<dbReference type="PANTHER" id="PTHR43673">
    <property type="entry name" value="NAD(P)H NITROREDUCTASE YDGI-RELATED"/>
    <property type="match status" value="1"/>
</dbReference>
<dbReference type="Gene3D" id="3.40.109.10">
    <property type="entry name" value="NADH Oxidase"/>
    <property type="match status" value="1"/>
</dbReference>
<dbReference type="Pfam" id="PF00881">
    <property type="entry name" value="Nitroreductase"/>
    <property type="match status" value="2"/>
</dbReference>
<evidence type="ECO:0000313" key="8">
    <source>
        <dbReference type="Proteomes" id="UP000064893"/>
    </source>
</evidence>
<proteinExistence type="inferred from homology"/>
<dbReference type="PANTHER" id="PTHR43673:SF2">
    <property type="entry name" value="NITROREDUCTASE"/>
    <property type="match status" value="1"/>
</dbReference>
<feature type="domain" description="Nitroreductase" evidence="6">
    <location>
        <begin position="67"/>
        <end position="148"/>
    </location>
</feature>
<keyword evidence="4" id="KW-0288">FMN</keyword>
<evidence type="ECO:0000256" key="5">
    <source>
        <dbReference type="ARBA" id="ARBA00023002"/>
    </source>
</evidence>
<comment type="similarity">
    <text evidence="2">Belongs to the nitroreductase family.</text>
</comment>
<name>A0A0S2I2J8_9BACT</name>
<evidence type="ECO:0000259" key="6">
    <source>
        <dbReference type="Pfam" id="PF00881"/>
    </source>
</evidence>
<dbReference type="AlphaFoldDB" id="A0A0S2I2J8"/>
<gene>
    <name evidence="7" type="primary">frp</name>
    <name evidence="7" type="ORF">L21SP5_02922</name>
</gene>
<sequence>MDTLKAIMSRRSIRKFKDTPVTDEQIKKILEAAMNAPSAGDGRPWHFAVIKDRQKLDAFAEKVDDGNEMFKQAQAAILLVGDPSKEGFPGFYPQDCACAGQNLQLATHELGLGTVWIALWSVKPRIEGVKSVIDVPENLEPFALFPIGVPDEKLEEEYRYDVAKVHYEKW</sequence>
<comment type="cofactor">
    <cofactor evidence="1">
        <name>FMN</name>
        <dbReference type="ChEBI" id="CHEBI:58210"/>
    </cofactor>
</comment>
<dbReference type="Proteomes" id="UP000064893">
    <property type="component" value="Chromosome"/>
</dbReference>
<protein>
    <submittedName>
        <fullName evidence="7">NADPH-flavin oxidoreductase</fullName>
        <ecNumber evidence="7">1.6.99.-</ecNumber>
    </submittedName>
</protein>
<keyword evidence="3" id="KW-0285">Flavoprotein</keyword>
<organism evidence="7 8">
    <name type="scientific">Salinivirga cyanobacteriivorans</name>
    <dbReference type="NCBI Taxonomy" id="1307839"/>
    <lineage>
        <taxon>Bacteria</taxon>
        <taxon>Pseudomonadati</taxon>
        <taxon>Bacteroidota</taxon>
        <taxon>Bacteroidia</taxon>
        <taxon>Bacteroidales</taxon>
        <taxon>Salinivirgaceae</taxon>
        <taxon>Salinivirga</taxon>
    </lineage>
</organism>
<dbReference type="EMBL" id="CP013118">
    <property type="protein sequence ID" value="ALO16542.1"/>
    <property type="molecule type" value="Genomic_DNA"/>
</dbReference>
<reference evidence="7 8" key="1">
    <citation type="submission" date="2015-11" db="EMBL/GenBank/DDBJ databases">
        <title>Description and complete genome sequence of a novel strain predominating in hypersaline microbial mats and representing a new family of the Bacteriodetes phylum.</title>
        <authorList>
            <person name="Spring S."/>
            <person name="Bunk B."/>
            <person name="Sproer C."/>
            <person name="Klenk H.-P."/>
        </authorList>
    </citation>
    <scope>NUCLEOTIDE SEQUENCE [LARGE SCALE GENOMIC DNA]</scope>
    <source>
        <strain evidence="7 8">L21-Spi-D4</strain>
    </source>
</reference>
<keyword evidence="8" id="KW-1185">Reference proteome</keyword>
<evidence type="ECO:0000256" key="1">
    <source>
        <dbReference type="ARBA" id="ARBA00001917"/>
    </source>
</evidence>
<dbReference type="SUPFAM" id="SSF55469">
    <property type="entry name" value="FMN-dependent nitroreductase-like"/>
    <property type="match status" value="1"/>
</dbReference>
<feature type="domain" description="Nitroreductase" evidence="6">
    <location>
        <begin position="7"/>
        <end position="63"/>
    </location>
</feature>
<dbReference type="OrthoDB" id="9812105at2"/>
<dbReference type="InterPro" id="IPR000415">
    <property type="entry name" value="Nitroreductase-like"/>
</dbReference>
<dbReference type="RefSeq" id="WP_057953903.1">
    <property type="nucleotide sequence ID" value="NZ_CP013118.1"/>
</dbReference>
<dbReference type="EC" id="1.6.99.-" evidence="7"/>
<dbReference type="InterPro" id="IPR029479">
    <property type="entry name" value="Nitroreductase"/>
</dbReference>
<evidence type="ECO:0000256" key="2">
    <source>
        <dbReference type="ARBA" id="ARBA00007118"/>
    </source>
</evidence>
<evidence type="ECO:0000313" key="7">
    <source>
        <dbReference type="EMBL" id="ALO16542.1"/>
    </source>
</evidence>
<dbReference type="STRING" id="1307839.L21SP5_02922"/>
<accession>A0A0S2I2J8</accession>
<keyword evidence="5 7" id="KW-0560">Oxidoreductase</keyword>
<evidence type="ECO:0000256" key="4">
    <source>
        <dbReference type="ARBA" id="ARBA00022643"/>
    </source>
</evidence>
<dbReference type="CDD" id="cd02150">
    <property type="entry name" value="nitroreductase"/>
    <property type="match status" value="1"/>
</dbReference>
<evidence type="ECO:0000256" key="3">
    <source>
        <dbReference type="ARBA" id="ARBA00022630"/>
    </source>
</evidence>